<feature type="transmembrane region" description="Helical" evidence="2">
    <location>
        <begin position="713"/>
        <end position="738"/>
    </location>
</feature>
<evidence type="ECO:0000313" key="3">
    <source>
        <dbReference type="EMBL" id="EGY16926.1"/>
    </source>
</evidence>
<feature type="transmembrane region" description="Helical" evidence="2">
    <location>
        <begin position="763"/>
        <end position="784"/>
    </location>
</feature>
<keyword evidence="4" id="KW-1185">Reference proteome</keyword>
<evidence type="ECO:0000256" key="1">
    <source>
        <dbReference type="SAM" id="MobiDB-lite"/>
    </source>
</evidence>
<evidence type="ECO:0000256" key="2">
    <source>
        <dbReference type="SAM" id="Phobius"/>
    </source>
</evidence>
<keyword evidence="2" id="KW-0472">Membrane</keyword>
<dbReference type="KEGG" id="vda:VDAG_08090"/>
<dbReference type="eggNOG" id="ENOG502SHWA">
    <property type="taxonomic scope" value="Eukaryota"/>
</dbReference>
<dbReference type="Proteomes" id="UP000001611">
    <property type="component" value="Chromosome 6"/>
</dbReference>
<reference evidence="3 4" key="1">
    <citation type="submission" date="2008-03" db="EMBL/GenBank/DDBJ databases">
        <title>The Genome Sequence of Verticillium dahliae VdLs.17.</title>
        <authorList>
            <consortium name="The Broad Institute Genome Sequencing Platform"/>
            <person name="Ma L.-J.J."/>
            <person name="Klosterman S.J."/>
            <person name="Subbarao K."/>
            <person name="Dobinson K."/>
            <person name="Veronese P."/>
            <person name="Kang S."/>
            <person name="Gold S.E."/>
            <person name="Young S."/>
            <person name="Jaffe D."/>
            <person name="Gnerre S."/>
            <person name="Berlin A."/>
            <person name="Heiman D."/>
            <person name="Hepburn T."/>
            <person name="Sykes S."/>
            <person name="Alvarado L."/>
            <person name="Kodira C.D."/>
            <person name="Lander E."/>
            <person name="Galagan J."/>
            <person name="Nusbaum C."/>
            <person name="Birren B."/>
        </authorList>
    </citation>
    <scope>NUCLEOTIDE SEQUENCE [LARGE SCALE GENOMIC DNA]</scope>
    <source>
        <strain evidence="4">VdLs.17 / ATCC MYA-4575 / FGSC 10137</strain>
    </source>
</reference>
<dbReference type="OMA" id="PVRDSFM"/>
<dbReference type="GeneID" id="20709553"/>
<protein>
    <submittedName>
        <fullName evidence="3">Uncharacterized protein</fullName>
    </submittedName>
</protein>
<feature type="compositionally biased region" description="Pro residues" evidence="1">
    <location>
        <begin position="531"/>
        <end position="542"/>
    </location>
</feature>
<dbReference type="HOGENOM" id="CLU_007462_0_0_1"/>
<feature type="transmembrane region" description="Helical" evidence="2">
    <location>
        <begin position="878"/>
        <end position="901"/>
    </location>
</feature>
<feature type="transmembrane region" description="Helical" evidence="2">
    <location>
        <begin position="796"/>
        <end position="815"/>
    </location>
</feature>
<dbReference type="InParanoid" id="G2XD58"/>
<feature type="transmembrane region" description="Helical" evidence="2">
    <location>
        <begin position="845"/>
        <end position="872"/>
    </location>
</feature>
<name>G2XD58_VERDV</name>
<dbReference type="OrthoDB" id="5148443at2759"/>
<dbReference type="EMBL" id="DS572713">
    <property type="protein sequence ID" value="EGY16926.1"/>
    <property type="molecule type" value="Genomic_DNA"/>
</dbReference>
<organism evidence="3 4">
    <name type="scientific">Verticillium dahliae (strain VdLs.17 / ATCC MYA-4575 / FGSC 10137)</name>
    <name type="common">Verticillium wilt</name>
    <dbReference type="NCBI Taxonomy" id="498257"/>
    <lineage>
        <taxon>Eukaryota</taxon>
        <taxon>Fungi</taxon>
        <taxon>Dikarya</taxon>
        <taxon>Ascomycota</taxon>
        <taxon>Pezizomycotina</taxon>
        <taxon>Sordariomycetes</taxon>
        <taxon>Hypocreomycetidae</taxon>
        <taxon>Glomerellales</taxon>
        <taxon>Plectosphaerellaceae</taxon>
        <taxon>Verticillium</taxon>
    </lineage>
</organism>
<keyword evidence="2" id="KW-0812">Transmembrane</keyword>
<dbReference type="AlphaFoldDB" id="G2XD58"/>
<keyword evidence="2" id="KW-1133">Transmembrane helix</keyword>
<dbReference type="RefSeq" id="XP_009655762.1">
    <property type="nucleotide sequence ID" value="XM_009657467.1"/>
</dbReference>
<evidence type="ECO:0000313" key="4">
    <source>
        <dbReference type="Proteomes" id="UP000001611"/>
    </source>
</evidence>
<feature type="region of interest" description="Disordered" evidence="1">
    <location>
        <begin position="531"/>
        <end position="560"/>
    </location>
</feature>
<gene>
    <name evidence="3" type="ORF">VDAG_08090</name>
</gene>
<accession>G2XD58</accession>
<proteinExistence type="predicted"/>
<sequence length="936" mass="96526">MEFTISKSVAEEPSELSTKLSAGRKSATTTNKFIGLLLILSVFGVCREILTQYFPREAMRNLDTTYTASRKTALDDFVTPETAQALENDVKLRRSILAMVDFTADMSNILATRYASPELHEATEVLQAYRSKMLRSIPESEASAIEKRQLPSLGNLIGGGGDATPGAGGLMDGLGKLVSGGLSNIGSSLAADASGAGLFLGIGVGAGAAQGLNISTAERTTQIAAKVASDNKMEATGLNPTIQNLGVGLTSSLLGAVNVSSLASGIDVQSLVMSLAQGLGNGTVAGLNLNPAAPMLMVSNETSIANIAGTLGFGLTQSVTSNIDTKAIIGSLNNPNNTAAIMKNLPDAAAGIGRGLGEGAAVGLGLQASMPVAMRQMPDGAIDILGVSQTFTKELTASFLQNGTASKLAGMLGGSMGMQPPANNAGGIPSTISINGQSVEISRVAQGFASGLLQGAGDTIQGMGGVQALADFSSNTQTGNVPMDAMPPTKVQFDDGIGGAAAGLGAGIGGQGVLLVSMLIANPTGTPAVAVPPPAAPAPRSPTPDMQVPATPAPGDMPSLPTRLRRGPGLASRQDPSVNVDTSKGFNLSVIINAQTVSSAAQGGIDALTCQGVGGGLGNILLGLLRSKTISTGSLNNDNTTKTIRQVIPTGIIKIKNEGNTYNIDGGVIRESFGNNILGAVNGIEINGMKLAAWIAFIVIHSQYSKPRLSLHIIAYFSVTVLFATVAFVNVLPIALGLESVRNLLHKANLPHILPKIPKWNNIMWLFVIAPSILIVFVFGVVLYGNTRHFRTAHGIISLITTLVGIGAVALHIFVKVISPPQSIRDHLPQGLFSLPNVRGIVNQLFLFLAVASAMTGFADLSSVALCLTQIIPFDIALSVGFGLSTPFALGSSIIGLEAYLSFREARMKKKALKNGSKNKEEVVIVKLASDGSEMI</sequence>